<feature type="compositionally biased region" description="Basic residues" evidence="11">
    <location>
        <begin position="150"/>
        <end position="160"/>
    </location>
</feature>
<feature type="compositionally biased region" description="Polar residues" evidence="11">
    <location>
        <begin position="185"/>
        <end position="209"/>
    </location>
</feature>
<dbReference type="AlphaFoldDB" id="A0A7M7N5J9"/>
<evidence type="ECO:0000256" key="8">
    <source>
        <dbReference type="ARBA" id="ARBA00022840"/>
    </source>
</evidence>
<feature type="compositionally biased region" description="Polar residues" evidence="11">
    <location>
        <begin position="272"/>
        <end position="300"/>
    </location>
</feature>
<dbReference type="Pfam" id="PF00004">
    <property type="entry name" value="AAA"/>
    <property type="match status" value="1"/>
</dbReference>
<dbReference type="GO" id="GO:0000731">
    <property type="term" value="P:DNA synthesis involved in DNA repair"/>
    <property type="evidence" value="ECO:0000318"/>
    <property type="project" value="GO_Central"/>
</dbReference>
<dbReference type="GO" id="GO:0017116">
    <property type="term" value="F:single-stranded DNA helicase activity"/>
    <property type="evidence" value="ECO:0000318"/>
    <property type="project" value="GO_Central"/>
</dbReference>
<dbReference type="FunCoup" id="A0A7M7N5J9">
    <property type="interactions" value="824"/>
</dbReference>
<evidence type="ECO:0000256" key="1">
    <source>
        <dbReference type="ARBA" id="ARBA00008959"/>
    </source>
</evidence>
<dbReference type="Gene3D" id="1.20.272.10">
    <property type="match status" value="1"/>
</dbReference>
<dbReference type="FunFam" id="1.20.272.10:FF:000001">
    <property type="entry name" value="Putative AAA family ATPase"/>
    <property type="match status" value="1"/>
</dbReference>
<dbReference type="PROSITE" id="PS51908">
    <property type="entry name" value="ZF_UBZ4"/>
    <property type="match status" value="1"/>
</dbReference>
<reference evidence="14" key="1">
    <citation type="submission" date="2015-02" db="EMBL/GenBank/DDBJ databases">
        <title>Genome sequencing for Strongylocentrotus purpuratus.</title>
        <authorList>
            <person name="Murali S."/>
            <person name="Liu Y."/>
            <person name="Vee V."/>
            <person name="English A."/>
            <person name="Wang M."/>
            <person name="Skinner E."/>
            <person name="Han Y."/>
            <person name="Muzny D.M."/>
            <person name="Worley K.C."/>
            <person name="Gibbs R.A."/>
        </authorList>
    </citation>
    <scope>NUCLEOTIDE SEQUENCE</scope>
</reference>
<feature type="compositionally biased region" description="Basic and acidic residues" evidence="11">
    <location>
        <begin position="125"/>
        <end position="149"/>
    </location>
</feature>
<dbReference type="InterPro" id="IPR006642">
    <property type="entry name" value="Rad18_UBZ4"/>
</dbReference>
<feature type="compositionally biased region" description="Polar residues" evidence="11">
    <location>
        <begin position="234"/>
        <end position="247"/>
    </location>
</feature>
<dbReference type="InterPro" id="IPR003593">
    <property type="entry name" value="AAA+_ATPase"/>
</dbReference>
<dbReference type="GO" id="GO:0008270">
    <property type="term" value="F:zinc ion binding"/>
    <property type="evidence" value="ECO:0007669"/>
    <property type="project" value="UniProtKB-KW"/>
</dbReference>
<dbReference type="SMART" id="SM00734">
    <property type="entry name" value="ZnF_Rad18"/>
    <property type="match status" value="1"/>
</dbReference>
<evidence type="ECO:0000256" key="4">
    <source>
        <dbReference type="ARBA" id="ARBA00022741"/>
    </source>
</evidence>
<dbReference type="CTD" id="56897"/>
<dbReference type="GO" id="GO:0003677">
    <property type="term" value="F:DNA binding"/>
    <property type="evidence" value="ECO:0007669"/>
    <property type="project" value="InterPro"/>
</dbReference>
<name>A0A7M7N5J9_STRPU</name>
<accession>A0A7M7N5J9</accession>
<dbReference type="GO" id="GO:0005634">
    <property type="term" value="C:nucleus"/>
    <property type="evidence" value="ECO:0000318"/>
    <property type="project" value="GO_Central"/>
</dbReference>
<dbReference type="InterPro" id="IPR008921">
    <property type="entry name" value="DNA_pol3_clamp-load_cplx_C"/>
</dbReference>
<reference evidence="13" key="2">
    <citation type="submission" date="2021-01" db="UniProtKB">
        <authorList>
            <consortium name="EnsemblMetazoa"/>
        </authorList>
    </citation>
    <scope>IDENTIFICATION</scope>
</reference>
<dbReference type="InterPro" id="IPR003959">
    <property type="entry name" value="ATPase_AAA_core"/>
</dbReference>
<dbReference type="FunFam" id="3.40.50.300:FF:000137">
    <property type="entry name" value="Replication-associated recombination protein A"/>
    <property type="match status" value="1"/>
</dbReference>
<keyword evidence="4" id="KW-0547">Nucleotide-binding</keyword>
<dbReference type="InParanoid" id="A0A7M7N5J9"/>
<dbReference type="GO" id="GO:0008047">
    <property type="term" value="F:enzyme activator activity"/>
    <property type="evidence" value="ECO:0000318"/>
    <property type="project" value="GO_Central"/>
</dbReference>
<dbReference type="PANTHER" id="PTHR13779">
    <property type="entry name" value="WERNER HELICASE-INTERACTING PROTEIN 1 FAMILY MEMBER"/>
    <property type="match status" value="1"/>
</dbReference>
<dbReference type="InterPro" id="IPR051314">
    <property type="entry name" value="AAA_ATPase_RarA/MGS1/WRNIP1"/>
</dbReference>
<keyword evidence="8" id="KW-0067">ATP-binding</keyword>
<dbReference type="CDD" id="cd00009">
    <property type="entry name" value="AAA"/>
    <property type="match status" value="1"/>
</dbReference>
<dbReference type="Pfam" id="PF12002">
    <property type="entry name" value="MgsA_C"/>
    <property type="match status" value="1"/>
</dbReference>
<keyword evidence="3" id="KW-0479">Metal-binding</keyword>
<dbReference type="Gene3D" id="3.30.160.60">
    <property type="entry name" value="Classic Zinc Finger"/>
    <property type="match status" value="1"/>
</dbReference>
<dbReference type="CDD" id="cd18139">
    <property type="entry name" value="HLD_clamp_RarA"/>
    <property type="match status" value="1"/>
</dbReference>
<dbReference type="Gene3D" id="1.10.8.60">
    <property type="match status" value="1"/>
</dbReference>
<dbReference type="GeneID" id="591120"/>
<evidence type="ECO:0000313" key="14">
    <source>
        <dbReference type="Proteomes" id="UP000007110"/>
    </source>
</evidence>
<keyword evidence="7" id="KW-0862">Zinc</keyword>
<evidence type="ECO:0000256" key="5">
    <source>
        <dbReference type="ARBA" id="ARBA00022763"/>
    </source>
</evidence>
<dbReference type="InterPro" id="IPR027417">
    <property type="entry name" value="P-loop_NTPase"/>
</dbReference>
<feature type="region of interest" description="Disordered" evidence="11">
    <location>
        <begin position="259"/>
        <end position="308"/>
    </location>
</feature>
<dbReference type="Pfam" id="PF16193">
    <property type="entry name" value="AAA_assoc_2"/>
    <property type="match status" value="1"/>
</dbReference>
<dbReference type="SMART" id="SM00382">
    <property type="entry name" value="AAA"/>
    <property type="match status" value="1"/>
</dbReference>
<evidence type="ECO:0000256" key="10">
    <source>
        <dbReference type="PROSITE-ProRule" id="PRU01256"/>
    </source>
</evidence>
<dbReference type="OMA" id="MPECELN"/>
<dbReference type="EnsemblMetazoa" id="XM_030975714">
    <property type="protein sequence ID" value="XP_030831574"/>
    <property type="gene ID" value="LOC591120"/>
</dbReference>
<keyword evidence="14" id="KW-1185">Reference proteome</keyword>
<keyword evidence="2" id="KW-0235">DNA replication</keyword>
<feature type="compositionally biased region" description="Acidic residues" evidence="11">
    <location>
        <begin position="164"/>
        <end position="176"/>
    </location>
</feature>
<evidence type="ECO:0000256" key="3">
    <source>
        <dbReference type="ARBA" id="ARBA00022723"/>
    </source>
</evidence>
<dbReference type="PANTHER" id="PTHR13779:SF7">
    <property type="entry name" value="ATPASE WRNIP1"/>
    <property type="match status" value="1"/>
</dbReference>
<feature type="compositionally biased region" description="Basic residues" evidence="11">
    <location>
        <begin position="210"/>
        <end position="225"/>
    </location>
</feature>
<keyword evidence="6 10" id="KW-0863">Zinc-finger</keyword>
<protein>
    <recommendedName>
        <fullName evidence="12">UBZ4-type domain-containing protein</fullName>
    </recommendedName>
</protein>
<keyword evidence="9 10" id="KW-0234">DNA repair</keyword>
<dbReference type="SUPFAM" id="SSF52540">
    <property type="entry name" value="P-loop containing nucleoside triphosphate hydrolases"/>
    <property type="match status" value="1"/>
</dbReference>
<feature type="compositionally biased region" description="Basic residues" evidence="11">
    <location>
        <begin position="97"/>
        <end position="107"/>
    </location>
</feature>
<dbReference type="GO" id="GO:0006261">
    <property type="term" value="P:DNA-templated DNA replication"/>
    <property type="evidence" value="ECO:0000318"/>
    <property type="project" value="GO_Central"/>
</dbReference>
<dbReference type="GO" id="GO:0016887">
    <property type="term" value="F:ATP hydrolysis activity"/>
    <property type="evidence" value="ECO:0007669"/>
    <property type="project" value="InterPro"/>
</dbReference>
<evidence type="ECO:0000259" key="12">
    <source>
        <dbReference type="PROSITE" id="PS51908"/>
    </source>
</evidence>
<dbReference type="SUPFAM" id="SSF48019">
    <property type="entry name" value="post-AAA+ oligomerization domain-like"/>
    <property type="match status" value="1"/>
</dbReference>
<dbReference type="InterPro" id="IPR021886">
    <property type="entry name" value="MgsA_C"/>
</dbReference>
<evidence type="ECO:0000256" key="9">
    <source>
        <dbReference type="ARBA" id="ARBA00023204"/>
    </source>
</evidence>
<dbReference type="RefSeq" id="XP_030831574.1">
    <property type="nucleotide sequence ID" value="XM_030975714.1"/>
</dbReference>
<dbReference type="Gene3D" id="3.40.50.300">
    <property type="entry name" value="P-loop containing nucleotide triphosphate hydrolases"/>
    <property type="match status" value="1"/>
</dbReference>
<feature type="region of interest" description="Disordered" evidence="11">
    <location>
        <begin position="37"/>
        <end position="247"/>
    </location>
</feature>
<evidence type="ECO:0000256" key="7">
    <source>
        <dbReference type="ARBA" id="ARBA00022833"/>
    </source>
</evidence>
<evidence type="ECO:0000256" key="11">
    <source>
        <dbReference type="SAM" id="MobiDB-lite"/>
    </source>
</evidence>
<comment type="similarity">
    <text evidence="1">Belongs to the AAA ATPase family. RarA/MGS1/WRNIP1 subfamily.</text>
</comment>
<organism evidence="13 14">
    <name type="scientific">Strongylocentrotus purpuratus</name>
    <name type="common">Purple sea urchin</name>
    <dbReference type="NCBI Taxonomy" id="7668"/>
    <lineage>
        <taxon>Eukaryota</taxon>
        <taxon>Metazoa</taxon>
        <taxon>Echinodermata</taxon>
        <taxon>Eleutherozoa</taxon>
        <taxon>Echinozoa</taxon>
        <taxon>Echinoidea</taxon>
        <taxon>Euechinoidea</taxon>
        <taxon>Echinacea</taxon>
        <taxon>Camarodonta</taxon>
        <taxon>Echinidea</taxon>
        <taxon>Strongylocentrotidae</taxon>
        <taxon>Strongylocentrotus</taxon>
    </lineage>
</organism>
<sequence>MPRPVRQNAGSPGKNAVTCPICGRHCSPSTINAHLDKCLSSKDDSSPPRKRSKQDSYAESENDVETEPVHQPGQLNAEWAAILKNQTKEEKKTPKSEKKKKEKKKSKKDSTQSSSGDGLSTPKKTKSEKGAKSEKSSAKKEKREKSVKGEKKKKRKRKHKDKGDDDDVFDFDADEMEGAKKKVSSTDGTPNKATTPSKKTTLNDKNATPTHKKSPASHQSPKKSSIKSPFVSLSPKQASQSFWARQNAQSMSPNYQAMKFSAQTPPGIGKATIQTPPTAKTNAQSPTPQSTKPTFGATPSQPRPDFRPLAERMRPYTMDTLIGQNKALGATGTLRRLLDVGNIPSMIFWGPPGCGKTSLANVIARQAKVRNTHRFITFSATTSNVSDVKSAVEIARNEQRMYRRKTILFIDEIHRFNKTQQDTFLLHVENGTIILIGATTENPSFRVNSALLSRCRVVVLEKLSPESIMLILERALKEGQVGIVEDPLVADAMPNSDKESTTISIEREALCLLANLCDGDARSALNSLQMVLDVAKGSTGGQQADASKVLRSSVITIDQIRDSLQRSHISYDKSGEEHYNCASALQKSIRASDANAAVYWLGRMLVGGEDPLYIARRLVVCASEDIGMADSQALVQATSTYQACQTIGMPECELNLAHCAIYLSRAPKSRQVATVYARVKDCLKNHQGPTPPIPLHLQTPATKYQLVRNTLGGWGKGRVMAGGYEGHMPESLAGLDFFSMST</sequence>
<evidence type="ECO:0000256" key="2">
    <source>
        <dbReference type="ARBA" id="ARBA00022705"/>
    </source>
</evidence>
<dbReference type="GO" id="GO:0005524">
    <property type="term" value="F:ATP binding"/>
    <property type="evidence" value="ECO:0007669"/>
    <property type="project" value="UniProtKB-KW"/>
</dbReference>
<keyword evidence="5 10" id="KW-0227">DNA damage</keyword>
<evidence type="ECO:0000256" key="6">
    <source>
        <dbReference type="ARBA" id="ARBA00022771"/>
    </source>
</evidence>
<proteinExistence type="inferred from homology"/>
<dbReference type="OrthoDB" id="10265467at2759"/>
<dbReference type="Proteomes" id="UP000007110">
    <property type="component" value="Unassembled WGS sequence"/>
</dbReference>
<dbReference type="KEGG" id="spu:591120"/>
<feature type="compositionally biased region" description="Basic and acidic residues" evidence="11">
    <location>
        <begin position="86"/>
        <end position="96"/>
    </location>
</feature>
<evidence type="ECO:0000313" key="13">
    <source>
        <dbReference type="EnsemblMetazoa" id="XP_030831574"/>
    </source>
</evidence>
<dbReference type="InterPro" id="IPR032423">
    <property type="entry name" value="AAA_assoc_2"/>
</dbReference>
<feature type="compositionally biased region" description="Basic and acidic residues" evidence="11">
    <location>
        <begin position="37"/>
        <end position="47"/>
    </location>
</feature>
<feature type="domain" description="UBZ4-type" evidence="12">
    <location>
        <begin position="16"/>
        <end position="43"/>
    </location>
</feature>